<dbReference type="EMBL" id="CADIKI010000017">
    <property type="protein sequence ID" value="CAB3801976.1"/>
    <property type="molecule type" value="Genomic_DNA"/>
</dbReference>
<feature type="region of interest" description="Disordered" evidence="1">
    <location>
        <begin position="1"/>
        <end position="43"/>
    </location>
</feature>
<dbReference type="InterPro" id="IPR054636">
    <property type="entry name" value="CydP"/>
</dbReference>
<evidence type="ECO:0000313" key="3">
    <source>
        <dbReference type="Proteomes" id="UP000494252"/>
    </source>
</evidence>
<proteinExistence type="predicted"/>
<gene>
    <name evidence="2" type="ORF">LMG27177_05130</name>
</gene>
<organism evidence="2 3">
    <name type="scientific">Paraburkholderia fynbosensis</name>
    <dbReference type="NCBI Taxonomy" id="1200993"/>
    <lineage>
        <taxon>Bacteria</taxon>
        <taxon>Pseudomonadati</taxon>
        <taxon>Pseudomonadota</taxon>
        <taxon>Betaproteobacteria</taxon>
        <taxon>Burkholderiales</taxon>
        <taxon>Burkholderiaceae</taxon>
        <taxon>Paraburkholderia</taxon>
    </lineage>
</organism>
<protein>
    <submittedName>
        <fullName evidence="2">Uncharacterized protein</fullName>
    </submittedName>
</protein>
<reference evidence="2 3" key="1">
    <citation type="submission" date="2020-04" db="EMBL/GenBank/DDBJ databases">
        <authorList>
            <person name="De Canck E."/>
        </authorList>
    </citation>
    <scope>NUCLEOTIDE SEQUENCE [LARGE SCALE GENOMIC DNA]</scope>
    <source>
        <strain evidence="2 3">LMG 27177</strain>
    </source>
</reference>
<evidence type="ECO:0000256" key="1">
    <source>
        <dbReference type="SAM" id="MobiDB-lite"/>
    </source>
</evidence>
<sequence>MRARGCAPKIGMHSPDRSRGLEPAGFTGLKSLSTDYGHSPQSQYHSAVALAQATRRLGARSNAGAGYRHRPRHQIRSADGALKYTFFNHPQAEHMSLPPEQVAQALLSAQSALMQYEPASIR</sequence>
<feature type="compositionally biased region" description="Polar residues" evidence="1">
    <location>
        <begin position="30"/>
        <end position="43"/>
    </location>
</feature>
<name>A0A6J5GJN3_9BURK</name>
<dbReference type="AlphaFoldDB" id="A0A6J5GJN3"/>
<accession>A0A6J5GJN3</accession>
<evidence type="ECO:0000313" key="2">
    <source>
        <dbReference type="EMBL" id="CAB3801976.1"/>
    </source>
</evidence>
<dbReference type="NCBIfam" id="NF045611">
    <property type="entry name" value="small_CydP"/>
    <property type="match status" value="1"/>
</dbReference>
<keyword evidence="3" id="KW-1185">Reference proteome</keyword>
<dbReference type="Proteomes" id="UP000494252">
    <property type="component" value="Unassembled WGS sequence"/>
</dbReference>